<protein>
    <recommendedName>
        <fullName evidence="2">NIF system FeS cluster assembly NifU C-terminal domain-containing protein</fullName>
    </recommendedName>
</protein>
<dbReference type="PANTHER" id="PTHR11178">
    <property type="entry name" value="IRON-SULFUR CLUSTER SCAFFOLD PROTEIN NFU-RELATED"/>
    <property type="match status" value="1"/>
</dbReference>
<evidence type="ECO:0000313" key="3">
    <source>
        <dbReference type="EMBL" id="PJA46194.1"/>
    </source>
</evidence>
<evidence type="ECO:0000256" key="1">
    <source>
        <dbReference type="ARBA" id="ARBA00006420"/>
    </source>
</evidence>
<dbReference type="InterPro" id="IPR001075">
    <property type="entry name" value="NIF_FeS_clus_asmbl_NifU_C"/>
</dbReference>
<feature type="domain" description="NIF system FeS cluster assembly NifU C-terminal" evidence="2">
    <location>
        <begin position="9"/>
        <end position="76"/>
    </location>
</feature>
<dbReference type="SUPFAM" id="SSF117916">
    <property type="entry name" value="Fe-S cluster assembly (FSCA) domain-like"/>
    <property type="match status" value="1"/>
</dbReference>
<dbReference type="EMBL" id="PFWU01000008">
    <property type="protein sequence ID" value="PJA46194.1"/>
    <property type="molecule type" value="Genomic_DNA"/>
</dbReference>
<reference evidence="4" key="1">
    <citation type="submission" date="2017-09" db="EMBL/GenBank/DDBJ databases">
        <title>Depth-based differentiation of microbial function through sediment-hosted aquifers and enrichment of novel symbionts in the deep terrestrial subsurface.</title>
        <authorList>
            <person name="Probst A.J."/>
            <person name="Ladd B."/>
            <person name="Jarett J.K."/>
            <person name="Geller-Mcgrath D.E."/>
            <person name="Sieber C.M.K."/>
            <person name="Emerson J.B."/>
            <person name="Anantharaman K."/>
            <person name="Thomas B.C."/>
            <person name="Malmstrom R."/>
            <person name="Stieglmeier M."/>
            <person name="Klingl A."/>
            <person name="Woyke T."/>
            <person name="Ryan C.M."/>
            <person name="Banfield J.F."/>
        </authorList>
    </citation>
    <scope>NUCLEOTIDE SEQUENCE [LARGE SCALE GENOMIC DNA]</scope>
</reference>
<dbReference type="GO" id="GO:0016226">
    <property type="term" value="P:iron-sulfur cluster assembly"/>
    <property type="evidence" value="ECO:0007669"/>
    <property type="project" value="InterPro"/>
</dbReference>
<sequence>MDESIEHQIERVLEQVRPALRMDGGGIELVRYDSKTGAVHVRMQGACVGCPMSQITLKMGVEAALQNAIPEIKEVIAEE</sequence>
<dbReference type="Gene3D" id="3.30.300.130">
    <property type="entry name" value="Fe-S cluster assembly (FSCA)"/>
    <property type="match status" value="1"/>
</dbReference>
<dbReference type="GO" id="GO:0005506">
    <property type="term" value="F:iron ion binding"/>
    <property type="evidence" value="ECO:0007669"/>
    <property type="project" value="InterPro"/>
</dbReference>
<dbReference type="PANTHER" id="PTHR11178:SF25">
    <property type="entry name" value="NIFU-LIKE PROTEIN 3, CHLOROPLASTIC"/>
    <property type="match status" value="1"/>
</dbReference>
<organism evidence="3 4">
    <name type="scientific">Candidatus Uhrbacteria bacterium CG_4_9_14_3_um_filter_50_9</name>
    <dbReference type="NCBI Taxonomy" id="1975035"/>
    <lineage>
        <taxon>Bacteria</taxon>
        <taxon>Candidatus Uhriibacteriota</taxon>
    </lineage>
</organism>
<dbReference type="InterPro" id="IPR034904">
    <property type="entry name" value="FSCA_dom_sf"/>
</dbReference>
<name>A0A2M7XEA4_9BACT</name>
<dbReference type="Pfam" id="PF01106">
    <property type="entry name" value="NifU"/>
    <property type="match status" value="1"/>
</dbReference>
<evidence type="ECO:0000259" key="2">
    <source>
        <dbReference type="Pfam" id="PF01106"/>
    </source>
</evidence>
<comment type="similarity">
    <text evidence="1">Belongs to the NifU family.</text>
</comment>
<dbReference type="AlphaFoldDB" id="A0A2M7XEA4"/>
<comment type="caution">
    <text evidence="3">The sequence shown here is derived from an EMBL/GenBank/DDBJ whole genome shotgun (WGS) entry which is preliminary data.</text>
</comment>
<dbReference type="Proteomes" id="UP000229385">
    <property type="component" value="Unassembled WGS sequence"/>
</dbReference>
<gene>
    <name evidence="3" type="ORF">CO174_00665</name>
</gene>
<accession>A0A2M7XEA4</accession>
<evidence type="ECO:0000313" key="4">
    <source>
        <dbReference type="Proteomes" id="UP000229385"/>
    </source>
</evidence>
<proteinExistence type="inferred from homology"/>
<dbReference type="GO" id="GO:0051536">
    <property type="term" value="F:iron-sulfur cluster binding"/>
    <property type="evidence" value="ECO:0007669"/>
    <property type="project" value="InterPro"/>
</dbReference>